<organism evidence="1 2">
    <name type="scientific">Hanseniaspora guilliermondii</name>
    <dbReference type="NCBI Taxonomy" id="56406"/>
    <lineage>
        <taxon>Eukaryota</taxon>
        <taxon>Fungi</taxon>
        <taxon>Dikarya</taxon>
        <taxon>Ascomycota</taxon>
        <taxon>Saccharomycotina</taxon>
        <taxon>Saccharomycetes</taxon>
        <taxon>Saccharomycodales</taxon>
        <taxon>Saccharomycodaceae</taxon>
        <taxon>Hanseniaspora</taxon>
    </lineage>
</organism>
<proteinExistence type="predicted"/>
<dbReference type="EMBL" id="FQNF01000034">
    <property type="protein sequence ID" value="SGZ39915.1"/>
    <property type="molecule type" value="Genomic_DNA"/>
</dbReference>
<dbReference type="VEuPathDB" id="FungiDB:HGUI_02115"/>
<reference evidence="2" key="1">
    <citation type="submission" date="2016-11" db="EMBL/GenBank/DDBJ databases">
        <authorList>
            <person name="Guldener U."/>
        </authorList>
    </citation>
    <scope>NUCLEOTIDE SEQUENCE [LARGE SCALE GENOMIC DNA]</scope>
</reference>
<sequence length="140" mass="16225">MEFHNWINEALNEYEALDLNFDNNIEGSAIKSKRTLNKLTHIIRDINVLDYSGNKRFRLSTLLSIITRAFGFNGFSIEINQIAFNHDTLRFETTVDIIITSDGSIIQGVSKRQRNLKVSITHAIKHALTHEVERIFFNYK</sequence>
<dbReference type="OrthoDB" id="10326219at2759"/>
<evidence type="ECO:0000313" key="2">
    <source>
        <dbReference type="Proteomes" id="UP000183365"/>
    </source>
</evidence>
<dbReference type="Proteomes" id="UP000183365">
    <property type="component" value="Unassembled WGS sequence"/>
</dbReference>
<name>A0A1L0B4H2_9ASCO</name>
<gene>
    <name evidence="1" type="ORF">HGUI_02115</name>
</gene>
<evidence type="ECO:0000313" key="1">
    <source>
        <dbReference type="EMBL" id="SGZ39915.1"/>
    </source>
</evidence>
<keyword evidence="2" id="KW-1185">Reference proteome</keyword>
<dbReference type="AlphaFoldDB" id="A0A1L0B4H2"/>
<protein>
    <submittedName>
        <fullName evidence="1">Uncharacterized protein</fullName>
    </submittedName>
</protein>
<accession>A0A1L0B4H2</accession>